<reference evidence="4 5" key="1">
    <citation type="submission" date="2019-03" db="EMBL/GenBank/DDBJ databases">
        <title>Genomic Encyclopedia of Type Strains, Phase IV (KMG-IV): sequencing the most valuable type-strain genomes for metagenomic binning, comparative biology and taxonomic classification.</title>
        <authorList>
            <person name="Goeker M."/>
        </authorList>
    </citation>
    <scope>NUCLEOTIDE SEQUENCE [LARGE SCALE GENOMIC DNA]</scope>
    <source>
        <strain evidence="4 5">DSM 102852</strain>
    </source>
</reference>
<dbReference type="OrthoDB" id="507476at2"/>
<keyword evidence="2" id="KW-0812">Transmembrane</keyword>
<feature type="domain" description="LapB rubredoxin metal binding" evidence="3">
    <location>
        <begin position="353"/>
        <end position="377"/>
    </location>
</feature>
<keyword evidence="2" id="KW-0472">Membrane</keyword>
<dbReference type="RefSeq" id="WP_133620138.1">
    <property type="nucleotide sequence ID" value="NZ_SNZE01000010.1"/>
</dbReference>
<dbReference type="Pfam" id="PF13432">
    <property type="entry name" value="TPR_16"/>
    <property type="match status" value="2"/>
</dbReference>
<evidence type="ECO:0000259" key="3">
    <source>
        <dbReference type="Pfam" id="PF18073"/>
    </source>
</evidence>
<gene>
    <name evidence="2" type="primary">lapB</name>
    <name evidence="4" type="ORF">DFR44_11056</name>
</gene>
<feature type="binding site" evidence="2">
    <location>
        <position position="358"/>
    </location>
    <ligand>
        <name>Fe cation</name>
        <dbReference type="ChEBI" id="CHEBI:24875"/>
    </ligand>
</feature>
<feature type="topological domain" description="Cytoplasmic" evidence="2">
    <location>
        <begin position="23"/>
        <end position="399"/>
    </location>
</feature>
<dbReference type="SUPFAM" id="SSF48452">
    <property type="entry name" value="TPR-like"/>
    <property type="match status" value="1"/>
</dbReference>
<organism evidence="4 5">
    <name type="scientific">Hydromonas duriensis</name>
    <dbReference type="NCBI Taxonomy" id="1527608"/>
    <lineage>
        <taxon>Bacteria</taxon>
        <taxon>Pseudomonadati</taxon>
        <taxon>Pseudomonadota</taxon>
        <taxon>Betaproteobacteria</taxon>
        <taxon>Burkholderiales</taxon>
        <taxon>Burkholderiaceae</taxon>
        <taxon>Hydromonas</taxon>
    </lineage>
</organism>
<keyword evidence="1 2" id="KW-0479">Metal-binding</keyword>
<accession>A0A4R6Y7S5</accession>
<dbReference type="GO" id="GO:0009898">
    <property type="term" value="C:cytoplasmic side of plasma membrane"/>
    <property type="evidence" value="ECO:0007669"/>
    <property type="project" value="UniProtKB-UniRule"/>
</dbReference>
<keyword evidence="2" id="KW-0677">Repeat</keyword>
<comment type="caution">
    <text evidence="4">The sequence shown here is derived from an EMBL/GenBank/DDBJ whole genome shotgun (WGS) entry which is preliminary data.</text>
</comment>
<evidence type="ECO:0000313" key="5">
    <source>
        <dbReference type="Proteomes" id="UP000294480"/>
    </source>
</evidence>
<name>A0A4R6Y7S5_9BURK</name>
<feature type="binding site" evidence="2">
    <location>
        <position position="369"/>
    </location>
    <ligand>
        <name>Fe cation</name>
        <dbReference type="ChEBI" id="CHEBI:24875"/>
    </ligand>
</feature>
<dbReference type="InterPro" id="IPR041166">
    <property type="entry name" value="Rubredoxin_2"/>
</dbReference>
<dbReference type="GO" id="GO:0005506">
    <property type="term" value="F:iron ion binding"/>
    <property type="evidence" value="ECO:0007669"/>
    <property type="project" value="UniProtKB-UniRule"/>
</dbReference>
<dbReference type="HAMAP" id="MF_00994">
    <property type="entry name" value="LPS_assembly_LapB"/>
    <property type="match status" value="1"/>
</dbReference>
<keyword evidence="2" id="KW-1003">Cell membrane</keyword>
<sequence>MDIEVWWLLALPLFFGLGWFAARAESRRQIAETKVLPQSYFKGLNHLLNEEPDQAIDALIDVARVDTGTIDLYFALGNLFGQQGEVERSIRVYQSLLERPDLPETAAQNAWSKLGEAFLKGGLFDRAEDAFKQLLNGPLHTHAQTQLLYIYQSQQEWMQAIEIAQSMSSAESTTIALTHFHCELAVQDMQKKNWLGAERAIDAALTLRPSSIRANILKGRWYAQQQRTDEALAVWQQLAQAQPKAVPLMVNDVMTVFELRDQAQQGIDLLYDSVMQTGSLDVLNAWLSAQDKHGKSSQTLEKLEQIFNKHPSLNALDKLLSKRLSLSNQHPAQRESAIIQQLIKKQVQRLSKYRCEHCGFEAVHYYWQCPACTRWESYPPQRLEELTQAQRSRGQVNGY</sequence>
<keyword evidence="2" id="KW-0997">Cell inner membrane</keyword>
<keyword evidence="2" id="KW-0802">TPR repeat</keyword>
<keyword evidence="2" id="KW-1133">Transmembrane helix</keyword>
<dbReference type="Gene3D" id="1.25.40.10">
    <property type="entry name" value="Tetratricopeptide repeat domain"/>
    <property type="match status" value="2"/>
</dbReference>
<keyword evidence="2" id="KW-0408">Iron</keyword>
<comment type="function">
    <text evidence="2">Modulates cellular lipopolysaccharide (LPS) levels by regulating LpxC, which is involved in lipid A biosynthesis. May act by modulating the proteolytic activity of FtsH towards LpxC. May also coordinate assembly of proteins involved in LPS synthesis at the plasma membrane.</text>
</comment>
<keyword evidence="5" id="KW-1185">Reference proteome</keyword>
<dbReference type="AlphaFoldDB" id="A0A4R6Y7S5"/>
<dbReference type="InterPro" id="IPR011990">
    <property type="entry name" value="TPR-like_helical_dom_sf"/>
</dbReference>
<evidence type="ECO:0000313" key="4">
    <source>
        <dbReference type="EMBL" id="TDR31408.1"/>
    </source>
</evidence>
<dbReference type="Pfam" id="PF18073">
    <property type="entry name" value="Zn_ribbon_LapB"/>
    <property type="match status" value="1"/>
</dbReference>
<dbReference type="GO" id="GO:0046890">
    <property type="term" value="P:regulation of lipid biosynthetic process"/>
    <property type="evidence" value="ECO:0007669"/>
    <property type="project" value="UniProtKB-UniRule"/>
</dbReference>
<evidence type="ECO:0000256" key="1">
    <source>
        <dbReference type="ARBA" id="ARBA00022723"/>
    </source>
</evidence>
<comment type="subcellular location">
    <subcellularLocation>
        <location evidence="2">Cell inner membrane</location>
        <topology evidence="2">Single-pass membrane protein</topology>
        <orientation evidence="2">Cytoplasmic side</orientation>
    </subcellularLocation>
</comment>
<protein>
    <recommendedName>
        <fullName evidence="2">Lipopolysaccharide assembly protein B</fullName>
    </recommendedName>
</protein>
<feature type="binding site" evidence="2">
    <location>
        <position position="355"/>
    </location>
    <ligand>
        <name>Fe cation</name>
        <dbReference type="ChEBI" id="CHEBI:24875"/>
    </ligand>
</feature>
<proteinExistence type="inferred from homology"/>
<comment type="similarity">
    <text evidence="2">Belongs to the LapB family.</text>
</comment>
<dbReference type="Proteomes" id="UP000294480">
    <property type="component" value="Unassembled WGS sequence"/>
</dbReference>
<feature type="binding site" evidence="2">
    <location>
        <position position="372"/>
    </location>
    <ligand>
        <name>Fe cation</name>
        <dbReference type="ChEBI" id="CHEBI:24875"/>
    </ligand>
</feature>
<evidence type="ECO:0000256" key="2">
    <source>
        <dbReference type="HAMAP-Rule" id="MF_00994"/>
    </source>
</evidence>
<dbReference type="GO" id="GO:0008653">
    <property type="term" value="P:lipopolysaccharide metabolic process"/>
    <property type="evidence" value="ECO:0007669"/>
    <property type="project" value="InterPro"/>
</dbReference>
<dbReference type="InterPro" id="IPR030865">
    <property type="entry name" value="LapB"/>
</dbReference>
<dbReference type="EMBL" id="SNZE01000010">
    <property type="protein sequence ID" value="TDR31408.1"/>
    <property type="molecule type" value="Genomic_DNA"/>
</dbReference>